<name>A0A1I6SJ58_9FLAO</name>
<dbReference type="EMBL" id="FOZP01000009">
    <property type="protein sequence ID" value="SFS76788.1"/>
    <property type="molecule type" value="Genomic_DNA"/>
</dbReference>
<dbReference type="AlphaFoldDB" id="A0A1I6SJ58"/>
<organism evidence="1 2">
    <name type="scientific">Lutibacter maritimus</name>
    <dbReference type="NCBI Taxonomy" id="593133"/>
    <lineage>
        <taxon>Bacteria</taxon>
        <taxon>Pseudomonadati</taxon>
        <taxon>Bacteroidota</taxon>
        <taxon>Flavobacteriia</taxon>
        <taxon>Flavobacteriales</taxon>
        <taxon>Flavobacteriaceae</taxon>
        <taxon>Lutibacter</taxon>
    </lineage>
</organism>
<reference evidence="2" key="1">
    <citation type="submission" date="2016-10" db="EMBL/GenBank/DDBJ databases">
        <authorList>
            <person name="Varghese N."/>
            <person name="Submissions S."/>
        </authorList>
    </citation>
    <scope>NUCLEOTIDE SEQUENCE [LARGE SCALE GENOMIC DNA]</scope>
    <source>
        <strain evidence="2">DSM 24450</strain>
    </source>
</reference>
<evidence type="ECO:0008006" key="3">
    <source>
        <dbReference type="Google" id="ProtNLM"/>
    </source>
</evidence>
<protein>
    <recommendedName>
        <fullName evidence="3">DNA-binding protein</fullName>
    </recommendedName>
</protein>
<accession>A0A1I6SJ58</accession>
<dbReference type="Proteomes" id="UP000199312">
    <property type="component" value="Unassembled WGS sequence"/>
</dbReference>
<gene>
    <name evidence="1" type="ORF">SAMN04488006_3064</name>
</gene>
<evidence type="ECO:0000313" key="2">
    <source>
        <dbReference type="Proteomes" id="UP000199312"/>
    </source>
</evidence>
<proteinExistence type="predicted"/>
<dbReference type="OrthoDB" id="1118190at2"/>
<dbReference type="RefSeq" id="WP_090229551.1">
    <property type="nucleotide sequence ID" value="NZ_FOZP01000009.1"/>
</dbReference>
<evidence type="ECO:0000313" key="1">
    <source>
        <dbReference type="EMBL" id="SFS76788.1"/>
    </source>
</evidence>
<keyword evidence="2" id="KW-1185">Reference proteome</keyword>
<dbReference type="PROSITE" id="PS51257">
    <property type="entry name" value="PROKAR_LIPOPROTEIN"/>
    <property type="match status" value="1"/>
</dbReference>
<sequence length="240" mass="26927">MKNTIKLLAVLILILTVVSCKDKANYSKINSPLETVNNDLHKIVVKEKIDGGGYVYLNVEEDGKDYWMAIANMPVEVGNTYYYNGGMVMKDFISKHLDKTFEAITFAEGIRLTEEVQVTEDHVHEHSSEMEAAAVMTEKIEKAKGGNSLEEVFKNRATLDKKNVIVKGKVVKVNNGIMDKNWVHIEDGSQFNNEKDLTITTQETVKEGDIVTFKGTIVLNKDFGAGYVYDIILEEATLLK</sequence>
<dbReference type="STRING" id="593133.SAMN04488006_3064"/>